<feature type="transmembrane region" description="Helical" evidence="2">
    <location>
        <begin position="79"/>
        <end position="99"/>
    </location>
</feature>
<dbReference type="Proteomes" id="UP000253727">
    <property type="component" value="Unassembled WGS sequence"/>
</dbReference>
<feature type="region of interest" description="Disordered" evidence="1">
    <location>
        <begin position="248"/>
        <end position="272"/>
    </location>
</feature>
<gene>
    <name evidence="3" type="ORF">HME9302_01835</name>
</gene>
<sequence>MGDLTSNSDRLIQEARIVRDDNRAGGRHRRNIGASIGAGSAALKRKAFLKTIRNLSIVTLMVLVGAIVVGMVINGLGFGGIVTTALVLLAAWLAVGMLGKVKIPKRAELNKGNVQQMVGRTELWLEAQRPALPAPAADLVTDMGVQLDTLGLQLEKVDQNHPAAHKVRKLVGEDLPEMIDGYRSIPETMRYEQQGGSSDTLSPTHKLVKGMELIRDEINSVNRQLAQGSIDDLSIRTRYLDYKYGATPVDDHVGGHSNGDTTSLSSPAKGTS</sequence>
<dbReference type="EMBL" id="QBKA01000002">
    <property type="protein sequence ID" value="RDC60621.1"/>
    <property type="molecule type" value="Genomic_DNA"/>
</dbReference>
<feature type="compositionally biased region" description="Polar residues" evidence="1">
    <location>
        <begin position="258"/>
        <end position="272"/>
    </location>
</feature>
<name>A0A369Q6Y9_9SPHN</name>
<keyword evidence="4" id="KW-1185">Reference proteome</keyword>
<proteinExistence type="predicted"/>
<evidence type="ECO:0000313" key="4">
    <source>
        <dbReference type="Proteomes" id="UP000253727"/>
    </source>
</evidence>
<evidence type="ECO:0008006" key="5">
    <source>
        <dbReference type="Google" id="ProtNLM"/>
    </source>
</evidence>
<protein>
    <recommendedName>
        <fullName evidence="5">5-bromo-4-chloroindolyl phosphate hydrolysis protein</fullName>
    </recommendedName>
</protein>
<dbReference type="AlphaFoldDB" id="A0A369Q6Y9"/>
<comment type="caution">
    <text evidence="3">The sequence shown here is derived from an EMBL/GenBank/DDBJ whole genome shotgun (WGS) entry which is preliminary data.</text>
</comment>
<accession>A0A369Q6Y9</accession>
<evidence type="ECO:0000256" key="1">
    <source>
        <dbReference type="SAM" id="MobiDB-lite"/>
    </source>
</evidence>
<feature type="transmembrane region" description="Helical" evidence="2">
    <location>
        <begin position="54"/>
        <end position="73"/>
    </location>
</feature>
<evidence type="ECO:0000256" key="2">
    <source>
        <dbReference type="SAM" id="Phobius"/>
    </source>
</evidence>
<keyword evidence="2" id="KW-0472">Membrane</keyword>
<reference evidence="3 4" key="1">
    <citation type="submission" date="2018-04" db="EMBL/GenBank/DDBJ databases">
        <title>Altererythrobacter sp. HME9302 genome sequencing and assembly.</title>
        <authorList>
            <person name="Kang H."/>
            <person name="Kim H."/>
            <person name="Joh K."/>
        </authorList>
    </citation>
    <scope>NUCLEOTIDE SEQUENCE [LARGE SCALE GENOMIC DNA]</scope>
    <source>
        <strain evidence="3 4">HME9302</strain>
    </source>
</reference>
<dbReference type="RefSeq" id="WP_181815724.1">
    <property type="nucleotide sequence ID" value="NZ_QBKA01000002.1"/>
</dbReference>
<keyword evidence="2" id="KW-0812">Transmembrane</keyword>
<keyword evidence="2" id="KW-1133">Transmembrane helix</keyword>
<organism evidence="3 4">
    <name type="scientific">Alteripontixanthobacter maritimus</name>
    <dbReference type="NCBI Taxonomy" id="2161824"/>
    <lineage>
        <taxon>Bacteria</taxon>
        <taxon>Pseudomonadati</taxon>
        <taxon>Pseudomonadota</taxon>
        <taxon>Alphaproteobacteria</taxon>
        <taxon>Sphingomonadales</taxon>
        <taxon>Erythrobacteraceae</taxon>
        <taxon>Alteripontixanthobacter</taxon>
    </lineage>
</organism>
<evidence type="ECO:0000313" key="3">
    <source>
        <dbReference type="EMBL" id="RDC60621.1"/>
    </source>
</evidence>